<feature type="domain" description="Spore coat protein U/FanG" evidence="2">
    <location>
        <begin position="14"/>
        <end position="146"/>
    </location>
</feature>
<feature type="signal peptide" evidence="1">
    <location>
        <begin position="1"/>
        <end position="17"/>
    </location>
</feature>
<gene>
    <name evidence="3" type="ORF">FYJ91_10900</name>
</gene>
<dbReference type="Pfam" id="PF05229">
    <property type="entry name" value="SCPU"/>
    <property type="match status" value="1"/>
</dbReference>
<dbReference type="InterPro" id="IPR007893">
    <property type="entry name" value="Spore_coat_U/FanG"/>
</dbReference>
<name>A0A5D9CD06_9SPHN</name>
<organism evidence="3 4">
    <name type="scientific">Sphingomonas montanisoli</name>
    <dbReference type="NCBI Taxonomy" id="2606412"/>
    <lineage>
        <taxon>Bacteria</taxon>
        <taxon>Pseudomonadati</taxon>
        <taxon>Pseudomonadota</taxon>
        <taxon>Alphaproteobacteria</taxon>
        <taxon>Sphingomonadales</taxon>
        <taxon>Sphingomonadaceae</taxon>
        <taxon>Sphingomonas</taxon>
    </lineage>
</organism>
<evidence type="ECO:0000313" key="3">
    <source>
        <dbReference type="EMBL" id="TZG28031.1"/>
    </source>
</evidence>
<dbReference type="AlphaFoldDB" id="A0A5D9CD06"/>
<dbReference type="Proteomes" id="UP000322077">
    <property type="component" value="Unassembled WGS sequence"/>
</dbReference>
<dbReference type="EMBL" id="VTOU01000002">
    <property type="protein sequence ID" value="TZG28031.1"/>
    <property type="molecule type" value="Genomic_DNA"/>
</dbReference>
<dbReference type="SMART" id="SM00972">
    <property type="entry name" value="SCPU"/>
    <property type="match status" value="1"/>
</dbReference>
<sequence>MALLGAILCAWTSAGNACGVTTPTSVTVGPFSPSAIKGGAVPLTPTLGGFSCTSSTVLGLLSGNYLKATVPGAASLQLTSGGNIVTYKLYADAAGTTELKPGVMAYYINGSVLSLLSTSTTNVPVYFKLASAGYPPAGTYTGSFQIKWEWYFCSVNALGICILGPIDSGNVTGTVNVTLTVQPNPPTVSIAMGAATWNPVEGTSNPKALPGSKRRMTVTVTNPDIVAVDANVLQITVPTPPKMTIALDGDGTGGNVVRTTDGNPASGLTLSYVSSTSTGDNVEFASDGGTNFTYAPAAGDATSQAAVTHVKFRPQGSMAAGSSYSISIPFSVN</sequence>
<feature type="chain" id="PRO_5022911903" evidence="1">
    <location>
        <begin position="18"/>
        <end position="333"/>
    </location>
</feature>
<keyword evidence="1" id="KW-0732">Signal</keyword>
<proteinExistence type="predicted"/>
<reference evidence="3 4" key="1">
    <citation type="submission" date="2019-08" db="EMBL/GenBank/DDBJ databases">
        <authorList>
            <person name="Wang G."/>
            <person name="Xu Z."/>
        </authorList>
    </citation>
    <scope>NUCLEOTIDE SEQUENCE [LARGE SCALE GENOMIC DNA]</scope>
    <source>
        <strain evidence="3 4">ZX</strain>
    </source>
</reference>
<evidence type="ECO:0000256" key="1">
    <source>
        <dbReference type="SAM" id="SignalP"/>
    </source>
</evidence>
<comment type="caution">
    <text evidence="3">The sequence shown here is derived from an EMBL/GenBank/DDBJ whole genome shotgun (WGS) entry which is preliminary data.</text>
</comment>
<protein>
    <submittedName>
        <fullName evidence="3">Protein CsuE</fullName>
    </submittedName>
</protein>
<evidence type="ECO:0000259" key="2">
    <source>
        <dbReference type="Pfam" id="PF05229"/>
    </source>
</evidence>
<keyword evidence="4" id="KW-1185">Reference proteome</keyword>
<accession>A0A5D9CD06</accession>
<evidence type="ECO:0000313" key="4">
    <source>
        <dbReference type="Proteomes" id="UP000322077"/>
    </source>
</evidence>